<organism evidence="13 14">
    <name type="scientific">Didymella exigua CBS 183.55</name>
    <dbReference type="NCBI Taxonomy" id="1150837"/>
    <lineage>
        <taxon>Eukaryota</taxon>
        <taxon>Fungi</taxon>
        <taxon>Dikarya</taxon>
        <taxon>Ascomycota</taxon>
        <taxon>Pezizomycotina</taxon>
        <taxon>Dothideomycetes</taxon>
        <taxon>Pleosporomycetidae</taxon>
        <taxon>Pleosporales</taxon>
        <taxon>Pleosporineae</taxon>
        <taxon>Didymellaceae</taxon>
        <taxon>Didymella</taxon>
    </lineage>
</organism>
<dbReference type="FunFam" id="3.30.160.60:FF:000614">
    <property type="entry name" value="Zinc finger protein 142"/>
    <property type="match status" value="1"/>
</dbReference>
<keyword evidence="4 10" id="KW-0863">Zinc-finger</keyword>
<evidence type="ECO:0000259" key="12">
    <source>
        <dbReference type="PROSITE" id="PS50157"/>
    </source>
</evidence>
<keyword evidence="8" id="KW-0804">Transcription</keyword>
<evidence type="ECO:0000256" key="8">
    <source>
        <dbReference type="ARBA" id="ARBA00023163"/>
    </source>
</evidence>
<dbReference type="PANTHER" id="PTHR47772">
    <property type="entry name" value="ZINC FINGER PROTEIN 200"/>
    <property type="match status" value="1"/>
</dbReference>
<evidence type="ECO:0000313" key="14">
    <source>
        <dbReference type="Proteomes" id="UP000800082"/>
    </source>
</evidence>
<keyword evidence="7" id="KW-0238">DNA-binding</keyword>
<feature type="domain" description="C2H2-type" evidence="12">
    <location>
        <begin position="555"/>
        <end position="583"/>
    </location>
</feature>
<dbReference type="GO" id="GO:0008270">
    <property type="term" value="F:zinc ion binding"/>
    <property type="evidence" value="ECO:0007669"/>
    <property type="project" value="UniProtKB-KW"/>
</dbReference>
<feature type="compositionally biased region" description="Basic residues" evidence="11">
    <location>
        <begin position="677"/>
        <end position="688"/>
    </location>
</feature>
<evidence type="ECO:0000313" key="13">
    <source>
        <dbReference type="EMBL" id="KAF1930728.1"/>
    </source>
</evidence>
<accession>A0A6A5RUU1</accession>
<dbReference type="InterPro" id="IPR036236">
    <property type="entry name" value="Znf_C2H2_sf"/>
</dbReference>
<evidence type="ECO:0000256" key="9">
    <source>
        <dbReference type="ARBA" id="ARBA00023242"/>
    </source>
</evidence>
<keyword evidence="6" id="KW-0805">Transcription regulation</keyword>
<dbReference type="InterPro" id="IPR013087">
    <property type="entry name" value="Znf_C2H2_type"/>
</dbReference>
<protein>
    <submittedName>
        <fullName evidence="13">Zinc finger protein</fullName>
    </submittedName>
</protein>
<dbReference type="GO" id="GO:0000978">
    <property type="term" value="F:RNA polymerase II cis-regulatory region sequence-specific DNA binding"/>
    <property type="evidence" value="ECO:0007669"/>
    <property type="project" value="UniProtKB-ARBA"/>
</dbReference>
<evidence type="ECO:0000256" key="7">
    <source>
        <dbReference type="ARBA" id="ARBA00023125"/>
    </source>
</evidence>
<evidence type="ECO:0000256" key="6">
    <source>
        <dbReference type="ARBA" id="ARBA00023015"/>
    </source>
</evidence>
<dbReference type="GO" id="GO:0005634">
    <property type="term" value="C:nucleus"/>
    <property type="evidence" value="ECO:0007669"/>
    <property type="project" value="UniProtKB-SubCell"/>
</dbReference>
<dbReference type="AlphaFoldDB" id="A0A6A5RUU1"/>
<dbReference type="FunFam" id="3.30.160.60:FF:000125">
    <property type="entry name" value="Putative zinc finger protein 143"/>
    <property type="match status" value="1"/>
</dbReference>
<reference evidence="13" key="1">
    <citation type="journal article" date="2020" name="Stud. Mycol.">
        <title>101 Dothideomycetes genomes: a test case for predicting lifestyles and emergence of pathogens.</title>
        <authorList>
            <person name="Haridas S."/>
            <person name="Albert R."/>
            <person name="Binder M."/>
            <person name="Bloem J."/>
            <person name="Labutti K."/>
            <person name="Salamov A."/>
            <person name="Andreopoulos B."/>
            <person name="Baker S."/>
            <person name="Barry K."/>
            <person name="Bills G."/>
            <person name="Bluhm B."/>
            <person name="Cannon C."/>
            <person name="Castanera R."/>
            <person name="Culley D."/>
            <person name="Daum C."/>
            <person name="Ezra D."/>
            <person name="Gonzalez J."/>
            <person name="Henrissat B."/>
            <person name="Kuo A."/>
            <person name="Liang C."/>
            <person name="Lipzen A."/>
            <person name="Lutzoni F."/>
            <person name="Magnuson J."/>
            <person name="Mondo S."/>
            <person name="Nolan M."/>
            <person name="Ohm R."/>
            <person name="Pangilinan J."/>
            <person name="Park H.-J."/>
            <person name="Ramirez L."/>
            <person name="Alfaro M."/>
            <person name="Sun H."/>
            <person name="Tritt A."/>
            <person name="Yoshinaga Y."/>
            <person name="Zwiers L.-H."/>
            <person name="Turgeon B."/>
            <person name="Goodwin S."/>
            <person name="Spatafora J."/>
            <person name="Crous P."/>
            <person name="Grigoriev I."/>
        </authorList>
    </citation>
    <scope>NUCLEOTIDE SEQUENCE</scope>
    <source>
        <strain evidence="13">CBS 183.55</strain>
    </source>
</reference>
<dbReference type="PANTHER" id="PTHR47772:SF13">
    <property type="entry name" value="GASTRULA ZINC FINGER PROTEIN XLCGF49.1-LIKE-RELATED"/>
    <property type="match status" value="1"/>
</dbReference>
<dbReference type="GO" id="GO:0000981">
    <property type="term" value="F:DNA-binding transcription factor activity, RNA polymerase II-specific"/>
    <property type="evidence" value="ECO:0007669"/>
    <property type="project" value="UniProtKB-ARBA"/>
</dbReference>
<feature type="compositionally biased region" description="Polar residues" evidence="11">
    <location>
        <begin position="42"/>
        <end position="51"/>
    </location>
</feature>
<evidence type="ECO:0000256" key="1">
    <source>
        <dbReference type="ARBA" id="ARBA00004123"/>
    </source>
</evidence>
<evidence type="ECO:0000256" key="5">
    <source>
        <dbReference type="ARBA" id="ARBA00022833"/>
    </source>
</evidence>
<evidence type="ECO:0000256" key="10">
    <source>
        <dbReference type="PROSITE-ProRule" id="PRU00042"/>
    </source>
</evidence>
<proteinExistence type="predicted"/>
<evidence type="ECO:0000256" key="4">
    <source>
        <dbReference type="ARBA" id="ARBA00022771"/>
    </source>
</evidence>
<name>A0A6A5RUU1_9PLEO</name>
<dbReference type="PROSITE" id="PS00028">
    <property type="entry name" value="ZINC_FINGER_C2H2_1"/>
    <property type="match status" value="2"/>
</dbReference>
<dbReference type="SUPFAM" id="SSF57667">
    <property type="entry name" value="beta-beta-alpha zinc fingers"/>
    <property type="match status" value="3"/>
</dbReference>
<dbReference type="GeneID" id="54349372"/>
<dbReference type="FunFam" id="3.30.160.60:FF:000446">
    <property type="entry name" value="Zinc finger protein"/>
    <property type="match status" value="1"/>
</dbReference>
<keyword evidence="5" id="KW-0862">Zinc</keyword>
<evidence type="ECO:0000256" key="2">
    <source>
        <dbReference type="ARBA" id="ARBA00022723"/>
    </source>
</evidence>
<evidence type="ECO:0000256" key="11">
    <source>
        <dbReference type="SAM" id="MobiDB-lite"/>
    </source>
</evidence>
<gene>
    <name evidence="13" type="ORF">M421DRAFT_418210</name>
</gene>
<evidence type="ECO:0000256" key="3">
    <source>
        <dbReference type="ARBA" id="ARBA00022737"/>
    </source>
</evidence>
<feature type="region of interest" description="Disordered" evidence="11">
    <location>
        <begin position="31"/>
        <end position="60"/>
    </location>
</feature>
<feature type="domain" description="C2H2-type" evidence="12">
    <location>
        <begin position="497"/>
        <end position="524"/>
    </location>
</feature>
<dbReference type="RefSeq" id="XP_033450976.1">
    <property type="nucleotide sequence ID" value="XM_033591704.1"/>
</dbReference>
<dbReference type="Gene3D" id="3.30.160.60">
    <property type="entry name" value="Classic Zinc Finger"/>
    <property type="match status" value="4"/>
</dbReference>
<feature type="region of interest" description="Disordered" evidence="11">
    <location>
        <begin position="666"/>
        <end position="688"/>
    </location>
</feature>
<dbReference type="SMART" id="SM00355">
    <property type="entry name" value="ZnF_C2H2"/>
    <property type="match status" value="7"/>
</dbReference>
<dbReference type="Proteomes" id="UP000800082">
    <property type="component" value="Unassembled WGS sequence"/>
</dbReference>
<comment type="subcellular location">
    <subcellularLocation>
        <location evidence="1">Nucleus</location>
    </subcellularLocation>
</comment>
<keyword evidence="9" id="KW-0539">Nucleus</keyword>
<dbReference type="PROSITE" id="PS50157">
    <property type="entry name" value="ZINC_FINGER_C2H2_2"/>
    <property type="match status" value="4"/>
</dbReference>
<dbReference type="EMBL" id="ML978962">
    <property type="protein sequence ID" value="KAF1930728.1"/>
    <property type="molecule type" value="Genomic_DNA"/>
</dbReference>
<feature type="domain" description="C2H2-type" evidence="12">
    <location>
        <begin position="584"/>
        <end position="611"/>
    </location>
</feature>
<dbReference type="OrthoDB" id="3437960at2759"/>
<keyword evidence="2" id="KW-0479">Metal-binding</keyword>
<keyword evidence="14" id="KW-1185">Reference proteome</keyword>
<dbReference type="InterPro" id="IPR050636">
    <property type="entry name" value="C2H2-ZF_domain-containing"/>
</dbReference>
<feature type="domain" description="C2H2-type" evidence="12">
    <location>
        <begin position="525"/>
        <end position="554"/>
    </location>
</feature>
<sequence>MAPTNGSPDPHLDEGFFDSMFTSLAAPLAGSKRDAAVLSGDDAQTQSQSPFKATGTGPREYPAEHVNPQVLCCSHCPEVRPSKRRASSHKVGEFHNLTAESHPPIGTDQQFPDDCFEKFCQECNFDASCPPDCELVCPGDDACDAVCMPDCTPEHACFDPHCSQSPKQCSDGCVDPECTKLSSPDQPCFCQKCEAPPCPLGDPNNDCHFAHSAPTDAGTIYCYDNAPCHFQEQYPSHTGPLASYETYPCFSSAHTHLNGDTASTHASTAPTPLLSPSNYTSLESAFTSEASPAPGHAAFANNCFLNISGDHCHIDNSCCHGPSRACGDHPSASQNNLDLWNNSIAQGNGLSNGFMSFGIHSQPTSPATMGGMSNGNMFNNQFENSMMGFNNGTSSWMLPDSSFDHFSHGMGASKLDFLASAIQQEIMNPMNSLTTTPSILDTPTHTSTPSGDANCICKWQHAPGLLCLAIFPTASALHKHIKTAHVDNCASCFCQWENCDASSKDFKQRSKLSRHLLGHAGYRPYACSYAGCDKTFATNQAKDNHERTHTGERPYVCDRCGYTTTTHTQLQTHISALHEGKKPHKCRFCDFTCADSSNLSKHERTHQTLRPYRCPHANCTFKPDCRWENLKRHLRRSGHCPELLIEASEEYRTYRESVRREIDEWHKRNGDEGGAKMSRRKGRGSVGS</sequence>
<keyword evidence="3" id="KW-0677">Repeat</keyword>